<reference evidence="1 2" key="1">
    <citation type="journal article" date="2024" name="Int. J. Mol. Sci.">
        <title>Exploration of Alicyclobacillus spp. Genome in Search of Antibiotic Resistance.</title>
        <authorList>
            <person name="Bucka-Kolendo J."/>
            <person name="Kiousi D.E."/>
            <person name="Dekowska A."/>
            <person name="Mikolajczuk-Szczyrba A."/>
            <person name="Karadedos D.M."/>
            <person name="Michael P."/>
            <person name="Galanis A."/>
            <person name="Sokolowska B."/>
        </authorList>
    </citation>
    <scope>NUCLEOTIDE SEQUENCE [LARGE SCALE GENOMIC DNA]</scope>
    <source>
        <strain evidence="1 2">KKP 3000</strain>
    </source>
</reference>
<protein>
    <submittedName>
        <fullName evidence="1">Uncharacterized protein</fullName>
    </submittedName>
</protein>
<dbReference type="Proteomes" id="UP001579974">
    <property type="component" value="Unassembled WGS sequence"/>
</dbReference>
<dbReference type="EMBL" id="JBDXSU010000008">
    <property type="protein sequence ID" value="MFB5190935.1"/>
    <property type="molecule type" value="Genomic_DNA"/>
</dbReference>
<keyword evidence="2" id="KW-1185">Reference proteome</keyword>
<evidence type="ECO:0000313" key="1">
    <source>
        <dbReference type="EMBL" id="MFB5190935.1"/>
    </source>
</evidence>
<sequence length="128" mass="14690">MANLTQEMLHQLWWREDVSDVAIADLYGVPKKKVTNLRHKWGIKTPDTIVQEFEEKFAGDLSSAEAATELPAVSKEGAMLIRKIYDLNDIELESLRVELAQRFALFGDVRKEVDFLALVERAVRQFRA</sequence>
<proteinExistence type="predicted"/>
<name>A0ABV5AGH0_9BACL</name>
<dbReference type="RefSeq" id="WP_368781068.1">
    <property type="nucleotide sequence ID" value="NZ_CP162940.1"/>
</dbReference>
<comment type="caution">
    <text evidence="1">The sequence shown here is derived from an EMBL/GenBank/DDBJ whole genome shotgun (WGS) entry which is preliminary data.</text>
</comment>
<organism evidence="1 2">
    <name type="scientific">Alicyclobacillus fastidiosus</name>
    <dbReference type="NCBI Taxonomy" id="392011"/>
    <lineage>
        <taxon>Bacteria</taxon>
        <taxon>Bacillati</taxon>
        <taxon>Bacillota</taxon>
        <taxon>Bacilli</taxon>
        <taxon>Bacillales</taxon>
        <taxon>Alicyclobacillaceae</taxon>
        <taxon>Alicyclobacillus</taxon>
    </lineage>
</organism>
<evidence type="ECO:0000313" key="2">
    <source>
        <dbReference type="Proteomes" id="UP001579974"/>
    </source>
</evidence>
<gene>
    <name evidence="1" type="ORF">KKP3000_004431</name>
</gene>
<accession>A0ABV5AGH0</accession>